<comment type="caution">
    <text evidence="2">The sequence shown here is derived from an EMBL/GenBank/DDBJ whole genome shotgun (WGS) entry which is preliminary data.</text>
</comment>
<protein>
    <submittedName>
        <fullName evidence="2">Uncharacterized protein</fullName>
    </submittedName>
</protein>
<organism evidence="2 3">
    <name type="scientific">Thelohanellus kitauei</name>
    <name type="common">Myxosporean</name>
    <dbReference type="NCBI Taxonomy" id="669202"/>
    <lineage>
        <taxon>Eukaryota</taxon>
        <taxon>Metazoa</taxon>
        <taxon>Cnidaria</taxon>
        <taxon>Myxozoa</taxon>
        <taxon>Myxosporea</taxon>
        <taxon>Bivalvulida</taxon>
        <taxon>Platysporina</taxon>
        <taxon>Myxobolidae</taxon>
        <taxon>Thelohanellus</taxon>
    </lineage>
</organism>
<dbReference type="PANTHER" id="PTHR45913">
    <property type="entry name" value="EPM2A-INTERACTING PROTEIN 1"/>
    <property type="match status" value="1"/>
</dbReference>
<feature type="region of interest" description="Disordered" evidence="1">
    <location>
        <begin position="1"/>
        <end position="26"/>
    </location>
</feature>
<sequence length="101" mass="11788">MQSTGMLYQRHNDNKSGTDPDRKLEKQKDFLRKNNIPQKDAIRASFVVAYNIAKHIKSFCDGEFVKKCMLDVVDNVSSEHRKMFEVSLSRRTEDHLIETID</sequence>
<dbReference type="OrthoDB" id="6352818at2759"/>
<accession>A0A0C2MJ97</accession>
<dbReference type="EMBL" id="JWZT01005277">
    <property type="protein sequence ID" value="KII61696.1"/>
    <property type="molecule type" value="Genomic_DNA"/>
</dbReference>
<proteinExistence type="predicted"/>
<gene>
    <name evidence="2" type="ORF">RF11_09354</name>
</gene>
<dbReference type="AlphaFoldDB" id="A0A0C2MJ97"/>
<evidence type="ECO:0000313" key="3">
    <source>
        <dbReference type="Proteomes" id="UP000031668"/>
    </source>
</evidence>
<dbReference type="Proteomes" id="UP000031668">
    <property type="component" value="Unassembled WGS sequence"/>
</dbReference>
<reference evidence="2 3" key="1">
    <citation type="journal article" date="2014" name="Genome Biol. Evol.">
        <title>The genome of the myxosporean Thelohanellus kitauei shows adaptations to nutrient acquisition within its fish host.</title>
        <authorList>
            <person name="Yang Y."/>
            <person name="Xiong J."/>
            <person name="Zhou Z."/>
            <person name="Huo F."/>
            <person name="Miao W."/>
            <person name="Ran C."/>
            <person name="Liu Y."/>
            <person name="Zhang J."/>
            <person name="Feng J."/>
            <person name="Wang M."/>
            <person name="Wang M."/>
            <person name="Wang L."/>
            <person name="Yao B."/>
        </authorList>
    </citation>
    <scope>NUCLEOTIDE SEQUENCE [LARGE SCALE GENOMIC DNA]</scope>
    <source>
        <strain evidence="2">Wuqing</strain>
    </source>
</reference>
<feature type="compositionally biased region" description="Basic and acidic residues" evidence="1">
    <location>
        <begin position="10"/>
        <end position="26"/>
    </location>
</feature>
<keyword evidence="3" id="KW-1185">Reference proteome</keyword>
<evidence type="ECO:0000256" key="1">
    <source>
        <dbReference type="SAM" id="MobiDB-lite"/>
    </source>
</evidence>
<evidence type="ECO:0000313" key="2">
    <source>
        <dbReference type="EMBL" id="KII61696.1"/>
    </source>
</evidence>
<dbReference type="PANTHER" id="PTHR45913:SF5">
    <property type="entry name" value="GENERAL TRANSCRIPTION FACTOR II-I REPEAT DOMAIN-CONTAINING PROTEIN 2A-LIKE PROTEIN"/>
    <property type="match status" value="1"/>
</dbReference>
<name>A0A0C2MJ97_THEKT</name>